<name>A0A7D7QID5_9NOSO</name>
<dbReference type="KEGG" id="ned:HUN01_06795"/>
<accession>A0A7D7QID5</accession>
<reference evidence="2" key="1">
    <citation type="submission" date="2020-06" db="EMBL/GenBank/DDBJ databases">
        <title>Nostoc edaphicum CCNP1411 genome.</title>
        <authorList>
            <person name="Fidor A."/>
            <person name="Grabski M."/>
            <person name="Gawor J."/>
            <person name="Gromadka R."/>
            <person name="Wegrzyn G."/>
            <person name="Mazur-Marzec H."/>
        </authorList>
    </citation>
    <scope>NUCLEOTIDE SEQUENCE [LARGE SCALE GENOMIC DNA]</scope>
    <source>
        <strain evidence="2">CCNP1411</strain>
    </source>
</reference>
<organism evidence="1 2">
    <name type="scientific">Nostoc edaphicum CCNP1411</name>
    <dbReference type="NCBI Taxonomy" id="1472755"/>
    <lineage>
        <taxon>Bacteria</taxon>
        <taxon>Bacillati</taxon>
        <taxon>Cyanobacteriota</taxon>
        <taxon>Cyanophyceae</taxon>
        <taxon>Nostocales</taxon>
        <taxon>Nostocaceae</taxon>
        <taxon>Nostoc</taxon>
    </lineage>
</organism>
<evidence type="ECO:0000313" key="2">
    <source>
        <dbReference type="Proteomes" id="UP000514713"/>
    </source>
</evidence>
<dbReference type="Proteomes" id="UP000514713">
    <property type="component" value="Chromosome"/>
</dbReference>
<keyword evidence="2" id="KW-1185">Reference proteome</keyword>
<dbReference type="EMBL" id="CP054698">
    <property type="protein sequence ID" value="QMS87304.1"/>
    <property type="molecule type" value="Genomic_DNA"/>
</dbReference>
<protein>
    <submittedName>
        <fullName evidence="1">Uncharacterized protein</fullName>
    </submittedName>
</protein>
<sequence>MEIILPGFNIEAAIDSQWKSINEKESAIQTYRLSAEQAASELLIKQFENELNSCLDGNIQSSLKLKVLPPKEISVFSVCAYFEFLTIGFYLRRHPQNYWEICYQDQIIPASADFLQKQLLSELGKVKNSKLAVDL</sequence>
<proteinExistence type="predicted"/>
<evidence type="ECO:0000313" key="1">
    <source>
        <dbReference type="EMBL" id="QMS87304.1"/>
    </source>
</evidence>
<dbReference type="RefSeq" id="WP_181930634.1">
    <property type="nucleotide sequence ID" value="NZ_CP054698.1"/>
</dbReference>
<dbReference type="AlphaFoldDB" id="A0A7D7QID5"/>
<gene>
    <name evidence="1" type="ORF">HUN01_06795</name>
</gene>